<evidence type="ECO:0000256" key="7">
    <source>
        <dbReference type="PROSITE-ProRule" id="PRU10141"/>
    </source>
</evidence>
<dbReference type="PANTHER" id="PTHR43289:SF6">
    <property type="entry name" value="SERINE_THREONINE-PROTEIN KINASE NEKL-3"/>
    <property type="match status" value="1"/>
</dbReference>
<keyword evidence="5 10" id="KW-0418">Kinase</keyword>
<feature type="compositionally biased region" description="Low complexity" evidence="8">
    <location>
        <begin position="345"/>
        <end position="356"/>
    </location>
</feature>
<accession>A0A428YXW9</accession>
<evidence type="ECO:0000256" key="1">
    <source>
        <dbReference type="ARBA" id="ARBA00012513"/>
    </source>
</evidence>
<comment type="caution">
    <text evidence="10">The sequence shown here is derived from an EMBL/GenBank/DDBJ whole genome shotgun (WGS) entry which is preliminary data.</text>
</comment>
<name>A0A428YXW9_KIBAR</name>
<evidence type="ECO:0000256" key="6">
    <source>
        <dbReference type="ARBA" id="ARBA00022840"/>
    </source>
</evidence>
<dbReference type="EMBL" id="QHKI01000049">
    <property type="protein sequence ID" value="RSM75118.1"/>
    <property type="molecule type" value="Genomic_DNA"/>
</dbReference>
<reference evidence="10 11" key="1">
    <citation type="submission" date="2018-05" db="EMBL/GenBank/DDBJ databases">
        <title>Evolution of GPA BGCs.</title>
        <authorList>
            <person name="Waglechner N."/>
            <person name="Wright G.D."/>
        </authorList>
    </citation>
    <scope>NUCLEOTIDE SEQUENCE [LARGE SCALE GENOMIC DNA]</scope>
    <source>
        <strain evidence="10 11">A82846</strain>
    </source>
</reference>
<keyword evidence="4 7" id="KW-0547">Nucleotide-binding</keyword>
<keyword evidence="3" id="KW-0808">Transferase</keyword>
<dbReference type="InterPro" id="IPR008271">
    <property type="entry name" value="Ser/Thr_kinase_AS"/>
</dbReference>
<dbReference type="InterPro" id="IPR017441">
    <property type="entry name" value="Protein_kinase_ATP_BS"/>
</dbReference>
<feature type="compositionally biased region" description="Acidic residues" evidence="8">
    <location>
        <begin position="384"/>
        <end position="394"/>
    </location>
</feature>
<feature type="compositionally biased region" description="Basic and acidic residues" evidence="8">
    <location>
        <begin position="357"/>
        <end position="368"/>
    </location>
</feature>
<proteinExistence type="predicted"/>
<dbReference type="InterPro" id="IPR000719">
    <property type="entry name" value="Prot_kinase_dom"/>
</dbReference>
<evidence type="ECO:0000313" key="11">
    <source>
        <dbReference type="Proteomes" id="UP000287547"/>
    </source>
</evidence>
<feature type="binding site" evidence="7">
    <location>
        <position position="58"/>
    </location>
    <ligand>
        <name>ATP</name>
        <dbReference type="ChEBI" id="CHEBI:30616"/>
    </ligand>
</feature>
<dbReference type="Gene3D" id="1.10.510.10">
    <property type="entry name" value="Transferase(Phosphotransferase) domain 1"/>
    <property type="match status" value="1"/>
</dbReference>
<dbReference type="CDD" id="cd14014">
    <property type="entry name" value="STKc_PknB_like"/>
    <property type="match status" value="1"/>
</dbReference>
<feature type="domain" description="Protein kinase" evidence="9">
    <location>
        <begin position="29"/>
        <end position="283"/>
    </location>
</feature>
<evidence type="ECO:0000259" key="9">
    <source>
        <dbReference type="PROSITE" id="PS50011"/>
    </source>
</evidence>
<evidence type="ECO:0000256" key="3">
    <source>
        <dbReference type="ARBA" id="ARBA00022679"/>
    </source>
</evidence>
<dbReference type="GO" id="GO:0004674">
    <property type="term" value="F:protein serine/threonine kinase activity"/>
    <property type="evidence" value="ECO:0007669"/>
    <property type="project" value="UniProtKB-KW"/>
</dbReference>
<dbReference type="PROSITE" id="PS50011">
    <property type="entry name" value="PROTEIN_KINASE_DOM"/>
    <property type="match status" value="1"/>
</dbReference>
<protein>
    <recommendedName>
        <fullName evidence="1">non-specific serine/threonine protein kinase</fullName>
        <ecNumber evidence="1">2.7.11.1</ecNumber>
    </recommendedName>
</protein>
<dbReference type="SMART" id="SM00220">
    <property type="entry name" value="S_TKc"/>
    <property type="match status" value="1"/>
</dbReference>
<keyword evidence="2 10" id="KW-0723">Serine/threonine-protein kinase</keyword>
<organism evidence="10 11">
    <name type="scientific">Kibdelosporangium aridum</name>
    <dbReference type="NCBI Taxonomy" id="2030"/>
    <lineage>
        <taxon>Bacteria</taxon>
        <taxon>Bacillati</taxon>
        <taxon>Actinomycetota</taxon>
        <taxon>Actinomycetes</taxon>
        <taxon>Pseudonocardiales</taxon>
        <taxon>Pseudonocardiaceae</taxon>
        <taxon>Kibdelosporangium</taxon>
    </lineage>
</organism>
<gene>
    <name evidence="10" type="ORF">DMH04_38875</name>
</gene>
<feature type="compositionally biased region" description="Basic residues" evidence="8">
    <location>
        <begin position="401"/>
        <end position="412"/>
    </location>
</feature>
<keyword evidence="6 7" id="KW-0067">ATP-binding</keyword>
<dbReference type="Proteomes" id="UP000287547">
    <property type="component" value="Unassembled WGS sequence"/>
</dbReference>
<dbReference type="EC" id="2.7.11.1" evidence="1"/>
<evidence type="ECO:0000256" key="2">
    <source>
        <dbReference type="ARBA" id="ARBA00022527"/>
    </source>
</evidence>
<feature type="region of interest" description="Disordered" evidence="8">
    <location>
        <begin position="334"/>
        <end position="419"/>
    </location>
</feature>
<dbReference type="GO" id="GO:0005524">
    <property type="term" value="F:ATP binding"/>
    <property type="evidence" value="ECO:0007669"/>
    <property type="project" value="UniProtKB-UniRule"/>
</dbReference>
<sequence>MDLRSMVTSVAQMYEESGGRAAPVLADRYRLISQLGRGGTARVLKAWDQRLDREVAIKIFQPHADPVGRLRFEDEAKLLAGFDHPRLVTVFDSGVANGEPFLVLELIKGPQLGRRIDEGPMPVDEVRRIGIGVAEGLAYVHAKNVVHRDIKPGNVLLDADGFPHLADFGLAKLLARSGITASDRLVGTAAYLSPEQVLGTEVGPPADIYGLGLILLECLTGEIEYPGLDAETVLARLNRRPKIPEDIPEPLAQALDLMTRNDPDERPTACECVELLRADRPTTPLPRPQRRFLPKAAAIIGAGLTAGAIALFVAAPTTEGTRDTPIRIQPDREGMVDSSVASGSQIPQQQPVNQQKEQPRPSDQRETVAKTPEPTSSAPPPPAEETEVAEEEPGDPQNTSKTKKPKNSRTKTRTPNPSS</sequence>
<dbReference type="PROSITE" id="PS00107">
    <property type="entry name" value="PROTEIN_KINASE_ATP"/>
    <property type="match status" value="1"/>
</dbReference>
<dbReference type="PROSITE" id="PS00108">
    <property type="entry name" value="PROTEIN_KINASE_ST"/>
    <property type="match status" value="1"/>
</dbReference>
<evidence type="ECO:0000256" key="4">
    <source>
        <dbReference type="ARBA" id="ARBA00022741"/>
    </source>
</evidence>
<dbReference type="InterPro" id="IPR011009">
    <property type="entry name" value="Kinase-like_dom_sf"/>
</dbReference>
<evidence type="ECO:0000256" key="5">
    <source>
        <dbReference type="ARBA" id="ARBA00022777"/>
    </source>
</evidence>
<evidence type="ECO:0000313" key="10">
    <source>
        <dbReference type="EMBL" id="RSM75118.1"/>
    </source>
</evidence>
<dbReference type="PANTHER" id="PTHR43289">
    <property type="entry name" value="MITOGEN-ACTIVATED PROTEIN KINASE KINASE KINASE 20-RELATED"/>
    <property type="match status" value="1"/>
</dbReference>
<dbReference type="SUPFAM" id="SSF56112">
    <property type="entry name" value="Protein kinase-like (PK-like)"/>
    <property type="match status" value="1"/>
</dbReference>
<dbReference type="Pfam" id="PF00069">
    <property type="entry name" value="Pkinase"/>
    <property type="match status" value="1"/>
</dbReference>
<evidence type="ECO:0000256" key="8">
    <source>
        <dbReference type="SAM" id="MobiDB-lite"/>
    </source>
</evidence>
<dbReference type="OrthoDB" id="9762169at2"/>
<dbReference type="Gene3D" id="3.30.200.20">
    <property type="entry name" value="Phosphorylase Kinase, domain 1"/>
    <property type="match status" value="1"/>
</dbReference>
<dbReference type="AlphaFoldDB" id="A0A428YXW9"/>